<evidence type="ECO:0000256" key="4">
    <source>
        <dbReference type="ARBA" id="ARBA00023098"/>
    </source>
</evidence>
<feature type="domain" description="Acyl-CoA thioesterase 2 C-terminal" evidence="8">
    <location>
        <begin position="182"/>
        <end position="294"/>
    </location>
</feature>
<reference evidence="10 11" key="1">
    <citation type="submission" date="2016-10" db="EMBL/GenBank/DDBJ databases">
        <authorList>
            <person name="de Groot N.N."/>
        </authorList>
    </citation>
    <scope>NUCLEOTIDE SEQUENCE [LARGE SCALE GENOMIC DNA]</scope>
    <source>
        <strain evidence="10 11">DSM 23142</strain>
    </source>
</reference>
<sequence>MTGADPIPTDDDAGAIDAVAAMLAVLDLAASDARTSEDIFTGVSQAMPLGRVYGGQVLAQSIVAASRTLPADRVPHSMHGYFLRPGDAAKGITFSVDRIHDGRSFSTRRTQAFQEGVPIFSMIASFQDEDPGIEHQAAMPDGIPDPETLPDFEARLEGLHPMTKRMFLERPVDLRHVPSPIYLSVDGAAQPHQAVWMRTRRELPDDPAVHRAALAYLSDLTIQESILRAHGIAWARPGLKVASLDHAMWWHRFGRVDEWFLYVQESPSARGGRGLATGRIYSRDGLLLASVAQEIMVRVPDESGR</sequence>
<evidence type="ECO:0000256" key="5">
    <source>
        <dbReference type="ARBA" id="ARBA00050943"/>
    </source>
</evidence>
<comment type="subunit">
    <text evidence="2">Homotetramer.</text>
</comment>
<dbReference type="Pfam" id="PF02551">
    <property type="entry name" value="Acyl_CoA_thio"/>
    <property type="match status" value="1"/>
</dbReference>
<dbReference type="PANTHER" id="PTHR11066:SF34">
    <property type="entry name" value="ACYL-COENZYME A THIOESTERASE 8"/>
    <property type="match status" value="1"/>
</dbReference>
<comment type="catalytic activity">
    <reaction evidence="5">
        <text>a fatty acyl-CoA + H2O = a fatty acid + CoA + H(+)</text>
        <dbReference type="Rhea" id="RHEA:16781"/>
        <dbReference type="ChEBI" id="CHEBI:15377"/>
        <dbReference type="ChEBI" id="CHEBI:15378"/>
        <dbReference type="ChEBI" id="CHEBI:28868"/>
        <dbReference type="ChEBI" id="CHEBI:57287"/>
        <dbReference type="ChEBI" id="CHEBI:77636"/>
        <dbReference type="EC" id="3.1.2.20"/>
    </reaction>
    <physiologicalReaction direction="left-to-right" evidence="5">
        <dbReference type="Rhea" id="RHEA:16782"/>
    </physiologicalReaction>
</comment>
<evidence type="ECO:0000256" key="2">
    <source>
        <dbReference type="ARBA" id="ARBA00011881"/>
    </source>
</evidence>
<dbReference type="Gene3D" id="2.40.160.210">
    <property type="entry name" value="Acyl-CoA thioesterase, double hotdog domain"/>
    <property type="match status" value="1"/>
</dbReference>
<dbReference type="AlphaFoldDB" id="A0A1G8AD55"/>
<evidence type="ECO:0000256" key="6">
    <source>
        <dbReference type="ARBA" id="ARBA00071120"/>
    </source>
</evidence>
<keyword evidence="11" id="KW-1185">Reference proteome</keyword>
<evidence type="ECO:0000256" key="3">
    <source>
        <dbReference type="ARBA" id="ARBA00022801"/>
    </source>
</evidence>
<dbReference type="GO" id="GO:0047617">
    <property type="term" value="F:fatty acyl-CoA hydrolase activity"/>
    <property type="evidence" value="ECO:0007669"/>
    <property type="project" value="UniProtKB-EC"/>
</dbReference>
<organism evidence="10 11">
    <name type="scientific">Microbacterium pygmaeum</name>
    <dbReference type="NCBI Taxonomy" id="370764"/>
    <lineage>
        <taxon>Bacteria</taxon>
        <taxon>Bacillati</taxon>
        <taxon>Actinomycetota</taxon>
        <taxon>Actinomycetes</taxon>
        <taxon>Micrococcales</taxon>
        <taxon>Microbacteriaceae</taxon>
        <taxon>Microbacterium</taxon>
    </lineage>
</organism>
<evidence type="ECO:0000259" key="8">
    <source>
        <dbReference type="Pfam" id="PF02551"/>
    </source>
</evidence>
<name>A0A1G8AD55_9MICO</name>
<protein>
    <recommendedName>
        <fullName evidence="6">Acyl-CoA thioesterase 2</fullName>
    </recommendedName>
    <alternativeName>
        <fullName evidence="7">Thioesterase II</fullName>
    </alternativeName>
</protein>
<feature type="domain" description="Acyl-CoA thioesterase-like N-terminal HotDog" evidence="9">
    <location>
        <begin position="46"/>
        <end position="127"/>
    </location>
</feature>
<dbReference type="FunFam" id="2.40.160.210:FF:000001">
    <property type="entry name" value="Acyl-CoA thioesterase II"/>
    <property type="match status" value="1"/>
</dbReference>
<dbReference type="InterPro" id="IPR049449">
    <property type="entry name" value="TesB_ACOT8-like_N"/>
</dbReference>
<dbReference type="PANTHER" id="PTHR11066">
    <property type="entry name" value="ACYL-COA THIOESTERASE"/>
    <property type="match status" value="1"/>
</dbReference>
<dbReference type="STRING" id="370764.SAMN04489810_2335"/>
<evidence type="ECO:0000313" key="10">
    <source>
        <dbReference type="EMBL" id="SDH18821.1"/>
    </source>
</evidence>
<proteinExistence type="inferred from homology"/>
<dbReference type="InterPro" id="IPR025652">
    <property type="entry name" value="TesB_C"/>
</dbReference>
<comment type="similarity">
    <text evidence="1">Belongs to the C/M/P thioester hydrolase family.</text>
</comment>
<evidence type="ECO:0000256" key="1">
    <source>
        <dbReference type="ARBA" id="ARBA00006538"/>
    </source>
</evidence>
<dbReference type="CDD" id="cd03444">
    <property type="entry name" value="Thioesterase_II_repeat1"/>
    <property type="match status" value="1"/>
</dbReference>
<evidence type="ECO:0000313" key="11">
    <source>
        <dbReference type="Proteomes" id="UP000199009"/>
    </source>
</evidence>
<keyword evidence="3" id="KW-0378">Hydrolase</keyword>
<dbReference type="Proteomes" id="UP000199009">
    <property type="component" value="Chromosome I"/>
</dbReference>
<gene>
    <name evidence="10" type="ORF">SAMN04489810_2335</name>
</gene>
<evidence type="ECO:0000259" key="9">
    <source>
        <dbReference type="Pfam" id="PF13622"/>
    </source>
</evidence>
<accession>A0A1G8AD55</accession>
<dbReference type="Pfam" id="PF13622">
    <property type="entry name" value="4HBT_3"/>
    <property type="match status" value="1"/>
</dbReference>
<dbReference type="EMBL" id="LT629692">
    <property type="protein sequence ID" value="SDH18821.1"/>
    <property type="molecule type" value="Genomic_DNA"/>
</dbReference>
<dbReference type="CDD" id="cd03445">
    <property type="entry name" value="Thioesterase_II_repeat2"/>
    <property type="match status" value="1"/>
</dbReference>
<dbReference type="InterPro" id="IPR003703">
    <property type="entry name" value="Acyl_CoA_thio"/>
</dbReference>
<keyword evidence="4" id="KW-0443">Lipid metabolism</keyword>
<evidence type="ECO:0000256" key="7">
    <source>
        <dbReference type="ARBA" id="ARBA00079653"/>
    </source>
</evidence>
<dbReference type="GO" id="GO:0009062">
    <property type="term" value="P:fatty acid catabolic process"/>
    <property type="evidence" value="ECO:0007669"/>
    <property type="project" value="TreeGrafter"/>
</dbReference>
<dbReference type="SUPFAM" id="SSF54637">
    <property type="entry name" value="Thioesterase/thiol ester dehydrase-isomerase"/>
    <property type="match status" value="2"/>
</dbReference>
<dbReference type="GO" id="GO:0006637">
    <property type="term" value="P:acyl-CoA metabolic process"/>
    <property type="evidence" value="ECO:0007669"/>
    <property type="project" value="InterPro"/>
</dbReference>
<dbReference type="InterPro" id="IPR042171">
    <property type="entry name" value="Acyl-CoA_hotdog"/>
</dbReference>
<dbReference type="InterPro" id="IPR029069">
    <property type="entry name" value="HotDog_dom_sf"/>
</dbReference>